<proteinExistence type="predicted"/>
<feature type="compositionally biased region" description="Basic and acidic residues" evidence="1">
    <location>
        <begin position="84"/>
        <end position="95"/>
    </location>
</feature>
<name>A0A9W7W1K8_9PEZI</name>
<comment type="caution">
    <text evidence="2">The sequence shown here is derived from an EMBL/GenBank/DDBJ whole genome shotgun (WGS) entry which is preliminary data.</text>
</comment>
<accession>A0A9W7W1K8</accession>
<keyword evidence="3" id="KW-1185">Reference proteome</keyword>
<organism evidence="2 3">
    <name type="scientific">Teratosphaeria destructans</name>
    <dbReference type="NCBI Taxonomy" id="418781"/>
    <lineage>
        <taxon>Eukaryota</taxon>
        <taxon>Fungi</taxon>
        <taxon>Dikarya</taxon>
        <taxon>Ascomycota</taxon>
        <taxon>Pezizomycotina</taxon>
        <taxon>Dothideomycetes</taxon>
        <taxon>Dothideomycetidae</taxon>
        <taxon>Mycosphaerellales</taxon>
        <taxon>Teratosphaeriaceae</taxon>
        <taxon>Teratosphaeria</taxon>
    </lineage>
</organism>
<dbReference type="AlphaFoldDB" id="A0A9W7W1K8"/>
<reference evidence="2 3" key="2">
    <citation type="journal article" date="2021" name="Curr. Genet.">
        <title>Genetic response to nitrogen starvation in the aggressive Eucalyptus foliar pathogen Teratosphaeria destructans.</title>
        <authorList>
            <person name="Havenga M."/>
            <person name="Wingfield B.D."/>
            <person name="Wingfield M.J."/>
            <person name="Dreyer L.L."/>
            <person name="Roets F."/>
            <person name="Aylward J."/>
        </authorList>
    </citation>
    <scope>NUCLEOTIDE SEQUENCE [LARGE SCALE GENOMIC DNA]</scope>
    <source>
        <strain evidence="2">CMW44962</strain>
    </source>
</reference>
<gene>
    <name evidence="2" type="ORF">Tdes44962_MAKER03427</name>
</gene>
<feature type="region of interest" description="Disordered" evidence="1">
    <location>
        <begin position="84"/>
        <end position="114"/>
    </location>
</feature>
<dbReference type="EMBL" id="RIBY02001979">
    <property type="protein sequence ID" value="KAH9826434.1"/>
    <property type="molecule type" value="Genomic_DNA"/>
</dbReference>
<evidence type="ECO:0000256" key="1">
    <source>
        <dbReference type="SAM" id="MobiDB-lite"/>
    </source>
</evidence>
<evidence type="ECO:0000313" key="3">
    <source>
        <dbReference type="Proteomes" id="UP001138500"/>
    </source>
</evidence>
<evidence type="ECO:0000313" key="2">
    <source>
        <dbReference type="EMBL" id="KAH9826434.1"/>
    </source>
</evidence>
<dbReference type="Proteomes" id="UP001138500">
    <property type="component" value="Unassembled WGS sequence"/>
</dbReference>
<reference evidence="2 3" key="1">
    <citation type="journal article" date="2018" name="IMA Fungus">
        <title>IMA Genome-F 10: Nine draft genome sequences of Claviceps purpurea s.lat., including C. arundinis, C. humidiphila, and C. cf. spartinae, pseudomolecules for the pitch canker pathogen Fusarium circinatum, draft genome of Davidsoniella eucalypti, Grosmannia galeiformis, Quambalaria eucalypti, and Teratosphaeria destructans.</title>
        <authorList>
            <person name="Wingfield B.D."/>
            <person name="Liu M."/>
            <person name="Nguyen H.D."/>
            <person name="Lane F.A."/>
            <person name="Morgan S.W."/>
            <person name="De Vos L."/>
            <person name="Wilken P.M."/>
            <person name="Duong T.A."/>
            <person name="Aylward J."/>
            <person name="Coetzee M.P."/>
            <person name="Dadej K."/>
            <person name="De Beer Z.W."/>
            <person name="Findlay W."/>
            <person name="Havenga M."/>
            <person name="Kolarik M."/>
            <person name="Menzies J.G."/>
            <person name="Naidoo K."/>
            <person name="Pochopski O."/>
            <person name="Shoukouhi P."/>
            <person name="Santana Q.C."/>
            <person name="Seifert K.A."/>
            <person name="Soal N."/>
            <person name="Steenkamp E.T."/>
            <person name="Tatham C.T."/>
            <person name="van der Nest M.A."/>
            <person name="Wingfield M.J."/>
        </authorList>
    </citation>
    <scope>NUCLEOTIDE SEQUENCE [LARGE SCALE GENOMIC DNA]</scope>
    <source>
        <strain evidence="2">CMW44962</strain>
    </source>
</reference>
<sequence length="114" mass="12877">MALLHDFCCSKDCCDYFIKAARVQSNQDMGLILRGLEKVSIEQVQAAHPELFQHYQACAETLKQEVDAHGACNEKRAIWEREVHQEQDAEVRMDGMDSGEELASKGESLVNPPR</sequence>
<protein>
    <submittedName>
        <fullName evidence="2">Uncharacterized protein</fullName>
    </submittedName>
</protein>